<accession>A0A6J4N835</accession>
<keyword evidence="2" id="KW-0812">Transmembrane</keyword>
<feature type="transmembrane region" description="Helical" evidence="2">
    <location>
        <begin position="69"/>
        <end position="91"/>
    </location>
</feature>
<feature type="transmembrane region" description="Helical" evidence="2">
    <location>
        <begin position="103"/>
        <end position="122"/>
    </location>
</feature>
<evidence type="ECO:0000256" key="1">
    <source>
        <dbReference type="SAM" id="MobiDB-lite"/>
    </source>
</evidence>
<protein>
    <submittedName>
        <fullName evidence="3">Uncharacterized protein</fullName>
    </submittedName>
</protein>
<keyword evidence="2" id="KW-0472">Membrane</keyword>
<keyword evidence="2" id="KW-1133">Transmembrane helix</keyword>
<evidence type="ECO:0000313" key="3">
    <source>
        <dbReference type="EMBL" id="CAA9380738.1"/>
    </source>
</evidence>
<organism evidence="3">
    <name type="scientific">uncultured Nocardioides sp</name>
    <dbReference type="NCBI Taxonomy" id="198441"/>
    <lineage>
        <taxon>Bacteria</taxon>
        <taxon>Bacillati</taxon>
        <taxon>Actinomycetota</taxon>
        <taxon>Actinomycetes</taxon>
        <taxon>Propionibacteriales</taxon>
        <taxon>Nocardioidaceae</taxon>
        <taxon>Nocardioides</taxon>
        <taxon>environmental samples</taxon>
    </lineage>
</organism>
<feature type="compositionally biased region" description="Polar residues" evidence="1">
    <location>
        <begin position="21"/>
        <end position="30"/>
    </location>
</feature>
<gene>
    <name evidence="3" type="ORF">AVDCRST_MAG32-1637</name>
</gene>
<name>A0A6J4N835_9ACTN</name>
<proteinExistence type="predicted"/>
<evidence type="ECO:0000256" key="2">
    <source>
        <dbReference type="SAM" id="Phobius"/>
    </source>
</evidence>
<reference evidence="3" key="1">
    <citation type="submission" date="2020-02" db="EMBL/GenBank/DDBJ databases">
        <authorList>
            <person name="Meier V. D."/>
        </authorList>
    </citation>
    <scope>NUCLEOTIDE SEQUENCE</scope>
    <source>
        <strain evidence="3">AVDCRST_MAG32</strain>
    </source>
</reference>
<dbReference type="AlphaFoldDB" id="A0A6J4N835"/>
<sequence length="126" mass="13123">MSSIYDPAGSGETGSGETGTNKAGTDRTSTVGASAYEVGAYEAGAYDEPMTGPLDPEQRRGTLAEGRHPVNITQLVMGVAFAGFLVVWALVVGDVVDGDDDRWLWPIPWLVAGAVGLAATVLPSRR</sequence>
<dbReference type="EMBL" id="CADCUM010000072">
    <property type="protein sequence ID" value="CAA9380738.1"/>
    <property type="molecule type" value="Genomic_DNA"/>
</dbReference>
<feature type="region of interest" description="Disordered" evidence="1">
    <location>
        <begin position="1"/>
        <end position="30"/>
    </location>
</feature>